<dbReference type="Gene3D" id="1.20.200.10">
    <property type="entry name" value="Fumarase/aspartase (Central domain)"/>
    <property type="match status" value="1"/>
</dbReference>
<evidence type="ECO:0000313" key="2">
    <source>
        <dbReference type="Proteomes" id="UP000178425"/>
    </source>
</evidence>
<dbReference type="Proteomes" id="UP000178425">
    <property type="component" value="Unassembled WGS sequence"/>
</dbReference>
<dbReference type="Pfam" id="PF00221">
    <property type="entry name" value="Lyase_aromatic"/>
    <property type="match status" value="2"/>
</dbReference>
<dbReference type="GO" id="GO:0016841">
    <property type="term" value="F:ammonia-lyase activity"/>
    <property type="evidence" value="ECO:0007669"/>
    <property type="project" value="UniProtKB-ARBA"/>
</dbReference>
<protein>
    <recommendedName>
        <fullName evidence="3">Phenylalanine ammonia-lyase</fullName>
    </recommendedName>
</protein>
<dbReference type="Gene3D" id="1.10.275.10">
    <property type="entry name" value="Fumarase/aspartase (N-terminal domain)"/>
    <property type="match status" value="1"/>
</dbReference>
<reference evidence="1 2" key="1">
    <citation type="journal article" date="2016" name="Nat. Commun.">
        <title>Thousands of microbial genomes shed light on interconnected biogeochemical processes in an aquifer system.</title>
        <authorList>
            <person name="Anantharaman K."/>
            <person name="Brown C.T."/>
            <person name="Hug L.A."/>
            <person name="Sharon I."/>
            <person name="Castelle C.J."/>
            <person name="Probst A.J."/>
            <person name="Thomas B.C."/>
            <person name="Singh A."/>
            <person name="Wilkins M.J."/>
            <person name="Karaoz U."/>
            <person name="Brodie E.L."/>
            <person name="Williams K.H."/>
            <person name="Hubbard S.S."/>
            <person name="Banfield J.F."/>
        </authorList>
    </citation>
    <scope>NUCLEOTIDE SEQUENCE [LARGE SCALE GENOMIC DNA]</scope>
</reference>
<name>A0A1F5WQJ4_9BACT</name>
<dbReference type="PANTHER" id="PTHR10362">
    <property type="entry name" value="HISTIDINE AMMONIA-LYASE"/>
    <property type="match status" value="1"/>
</dbReference>
<dbReference type="InterPro" id="IPR001106">
    <property type="entry name" value="Aromatic_Lyase"/>
</dbReference>
<proteinExistence type="predicted"/>
<evidence type="ECO:0008006" key="3">
    <source>
        <dbReference type="Google" id="ProtNLM"/>
    </source>
</evidence>
<comment type="caution">
    <text evidence="1">The sequence shown here is derived from an EMBL/GenBank/DDBJ whole genome shotgun (WGS) entry which is preliminary data.</text>
</comment>
<dbReference type="InterPro" id="IPR024083">
    <property type="entry name" value="Fumarase/histidase_N"/>
</dbReference>
<accession>A0A1F5WQJ4</accession>
<gene>
    <name evidence="1" type="ORF">A2W54_03585</name>
</gene>
<organism evidence="1 2">
    <name type="scientific">Candidatus Giovannonibacteria bacterium RIFCSPHIGHO2_02_43_13</name>
    <dbReference type="NCBI Taxonomy" id="1798330"/>
    <lineage>
        <taxon>Bacteria</taxon>
        <taxon>Candidatus Giovannoniibacteriota</taxon>
    </lineage>
</organism>
<dbReference type="InterPro" id="IPR008948">
    <property type="entry name" value="L-Aspartase-like"/>
</dbReference>
<dbReference type="EMBL" id="MFHI01000034">
    <property type="protein sequence ID" value="OGF77857.1"/>
    <property type="molecule type" value="Genomic_DNA"/>
</dbReference>
<dbReference type="SUPFAM" id="SSF48557">
    <property type="entry name" value="L-aspartase-like"/>
    <property type="match status" value="1"/>
</dbReference>
<evidence type="ECO:0000313" key="1">
    <source>
        <dbReference type="EMBL" id="OGF77857.1"/>
    </source>
</evidence>
<dbReference type="AlphaFoldDB" id="A0A1F5WQJ4"/>
<sequence>MESSMIVPPAGRISLLDVFDVARKLEKILLKKDGARAQKIYTAHANYMRMRVVKIIYGDGTGYGERVRFYVPPEKDKEKQRNLVFSLNCGSGPNLVADQVRAAIFVRLLVLGQGHSGVRMEILDVLTDMLNQNSIPEIPSLGSIGNSGDLVPSSYIPMQFMEKLVLEGREGLALVNGTHFMTGISALALIDFTYILSILQELIAILFQCHRGIENVFAKKLHLLKKHKEQREIAEIFTRALEGSKSLRKIEDVINLSPTELKETDPIQDRYSLRCLPQILGPIVHRIRDSAHMVEDELNSVSDNPVIIGNDIGHGGHFDGSYVADAMNCLKLSMKRTGEIARAYIRSTTDSKLNHDTLPMYLVAGNDSLHNGLQGLTGLSIESVYNSLCKEAIAESLFTMSDGEASNQDIVSMGMNSALSATRMNDLLRTIIAALAITTRQAVSLLKIEDKLSPPTRNFFENLAVNIPFIDKDRSLHSDLRKLEGMLYRQEL</sequence>